<dbReference type="SUPFAM" id="SSF52540">
    <property type="entry name" value="P-loop containing nucleoside triphosphate hydrolases"/>
    <property type="match status" value="1"/>
</dbReference>
<name>A0ABR9V9R2_9CYAN</name>
<sequence>MLIEFSVENYRSFQEKQTLSMVAAEDDETMLNSNTFPMPNTDDLRLVTSAAIYGPNASGKSNLIKAIVTLKQIIVNSATRINPGDKLPLEPFRLNSESSNQPTIFEAIFIHKDTRYEYGISATQDQIHEEWLIAYPNEQQQNWFYRKKHIIENTESQESQDYKNYEWSFSEELKGENGKIKTFTRYNSLFLSHAAQNDHPQLKEIYKYFRDQINMLTINVNSKGFTFKKCQENQIFREKVVKILSEADIGISDIRPELINVPEEVLQVLKGLINKEIDNPDIESIIHEPKAMRIVTVHKMNDSEDKTYEFNMDEESDGTQRLFEMSGPWLDVLEKGELLIVDEIDRSLHPVLSNALIKMFNDPEINHNNAQLIFTTHDTTLLDEEIFRPDQIWFTEKDNSMTKLYSLLDFRPREDESLQKGYLLGRYGAIPFINGLSI</sequence>
<keyword evidence="2" id="KW-0547">Nucleotide-binding</keyword>
<evidence type="ECO:0000259" key="1">
    <source>
        <dbReference type="Pfam" id="PF13304"/>
    </source>
</evidence>
<gene>
    <name evidence="2" type="ORF">IQ227_03920</name>
</gene>
<dbReference type="InterPro" id="IPR003959">
    <property type="entry name" value="ATPase_AAA_core"/>
</dbReference>
<keyword evidence="3" id="KW-1185">Reference proteome</keyword>
<proteinExistence type="predicted"/>
<dbReference type="Gene3D" id="3.40.50.300">
    <property type="entry name" value="P-loop containing nucleotide triphosphate hydrolases"/>
    <property type="match status" value="1"/>
</dbReference>
<reference evidence="2 3" key="1">
    <citation type="submission" date="2020-10" db="EMBL/GenBank/DDBJ databases">
        <authorList>
            <person name="Castelo-Branco R."/>
            <person name="Eusebio N."/>
            <person name="Adriana R."/>
            <person name="Vieira A."/>
            <person name="Brugerolle De Fraissinette N."/>
            <person name="Rezende De Castro R."/>
            <person name="Schneider M.P."/>
            <person name="Vasconcelos V."/>
            <person name="Leao P.N."/>
        </authorList>
    </citation>
    <scope>NUCLEOTIDE SEQUENCE [LARGE SCALE GENOMIC DNA]</scope>
    <source>
        <strain evidence="2 3">LEGE 00250</strain>
    </source>
</reference>
<dbReference type="InterPro" id="IPR027417">
    <property type="entry name" value="P-loop_NTPase"/>
</dbReference>
<dbReference type="PANTHER" id="PTHR40396">
    <property type="entry name" value="ATPASE-LIKE PROTEIN"/>
    <property type="match status" value="1"/>
</dbReference>
<organism evidence="2 3">
    <name type="scientific">Sphaerospermopsis aphanizomenoides LEGE 00250</name>
    <dbReference type="NCBI Taxonomy" id="2777972"/>
    <lineage>
        <taxon>Bacteria</taxon>
        <taxon>Bacillati</taxon>
        <taxon>Cyanobacteriota</taxon>
        <taxon>Cyanophyceae</taxon>
        <taxon>Nostocales</taxon>
        <taxon>Aphanizomenonaceae</taxon>
        <taxon>Sphaerospermopsis</taxon>
        <taxon>Sphaerospermopsis aphanizomenoides</taxon>
    </lineage>
</organism>
<evidence type="ECO:0000313" key="3">
    <source>
        <dbReference type="Proteomes" id="UP000606776"/>
    </source>
</evidence>
<feature type="domain" description="ATPase AAA-type core" evidence="1">
    <location>
        <begin position="50"/>
        <end position="383"/>
    </location>
</feature>
<keyword evidence="2" id="KW-0067">ATP-binding</keyword>
<dbReference type="Proteomes" id="UP000606776">
    <property type="component" value="Unassembled WGS sequence"/>
</dbReference>
<comment type="caution">
    <text evidence="2">The sequence shown here is derived from an EMBL/GenBank/DDBJ whole genome shotgun (WGS) entry which is preliminary data.</text>
</comment>
<accession>A0ABR9V9R2</accession>
<evidence type="ECO:0000313" key="2">
    <source>
        <dbReference type="EMBL" id="MBE9235210.1"/>
    </source>
</evidence>
<dbReference type="PANTHER" id="PTHR40396:SF1">
    <property type="entry name" value="ATPASE AAA-TYPE CORE DOMAIN-CONTAINING PROTEIN"/>
    <property type="match status" value="1"/>
</dbReference>
<dbReference type="GO" id="GO:0005524">
    <property type="term" value="F:ATP binding"/>
    <property type="evidence" value="ECO:0007669"/>
    <property type="project" value="UniProtKB-KW"/>
</dbReference>
<protein>
    <submittedName>
        <fullName evidence="2">ATP-binding protein</fullName>
    </submittedName>
</protein>
<dbReference type="EMBL" id="JADEWB010000012">
    <property type="protein sequence ID" value="MBE9235210.1"/>
    <property type="molecule type" value="Genomic_DNA"/>
</dbReference>
<dbReference type="RefSeq" id="WP_193941917.1">
    <property type="nucleotide sequence ID" value="NZ_JADEWB010000012.1"/>
</dbReference>
<dbReference type="Pfam" id="PF13304">
    <property type="entry name" value="AAA_21"/>
    <property type="match status" value="1"/>
</dbReference>